<evidence type="ECO:0000256" key="8">
    <source>
        <dbReference type="ARBA" id="ARBA00093465"/>
    </source>
</evidence>
<feature type="compositionally biased region" description="Polar residues" evidence="9">
    <location>
        <begin position="59"/>
        <end position="72"/>
    </location>
</feature>
<keyword evidence="13" id="KW-1185">Reference proteome</keyword>
<dbReference type="GO" id="GO:0006302">
    <property type="term" value="P:double-strand break repair"/>
    <property type="evidence" value="ECO:0007669"/>
    <property type="project" value="TreeGrafter"/>
</dbReference>
<feature type="region of interest" description="Disordered" evidence="9">
    <location>
        <begin position="88"/>
        <end position="107"/>
    </location>
</feature>
<proteinExistence type="inferred from homology"/>
<feature type="domain" description="Sororin C-terminal region" evidence="11">
    <location>
        <begin position="263"/>
        <end position="286"/>
    </location>
</feature>
<dbReference type="PANTHER" id="PTHR31092:SF2">
    <property type="entry name" value="SORORIN"/>
    <property type="match status" value="1"/>
</dbReference>
<evidence type="ECO:0000313" key="12">
    <source>
        <dbReference type="Ensembl" id="ENSOTSP00005128684.1"/>
    </source>
</evidence>
<reference evidence="12" key="3">
    <citation type="submission" date="2025-09" db="UniProtKB">
        <authorList>
            <consortium name="Ensembl"/>
        </authorList>
    </citation>
    <scope>IDENTIFICATION</scope>
</reference>
<feature type="region of interest" description="Disordered" evidence="9">
    <location>
        <begin position="50"/>
        <end position="75"/>
    </location>
</feature>
<sequence length="286" mass="32161">MTWPPQSPDLNPIEMVWDELDRRVKEQQPTSAQHMWELLPDCWKSIPDSTCQPRRRSMRLTSPNDNVPNSAPTDAVKRRITVRKIAPRKTQVNVPSEDQTENEQRLIEGSPKKSQIYTPGPAQVPTPKATMLSPILAPSPPCPQAAANPEDSAWSQKVRRSYTRLSLGDPSFESHQAMYSPSPQRRETLFGFEKLQTPQVLRKVEKFRVGPEASRSLCGVSSFTLLEGDNSAVPDPEPDFNIPGVAVVKEKRRKKVPQIKLAELDDLAAKMNAEFEEAEGFELLVE</sequence>
<dbReference type="Ensembl" id="ENSOTST00005192697.1">
    <property type="protein sequence ID" value="ENSOTSP00005128684.1"/>
    <property type="gene ID" value="ENSOTSG00005032844.2"/>
</dbReference>
<name>A0AAZ3QL47_ONCTS</name>
<dbReference type="GO" id="GO:0051301">
    <property type="term" value="P:cell division"/>
    <property type="evidence" value="ECO:0007669"/>
    <property type="project" value="UniProtKB-KW"/>
</dbReference>
<evidence type="ECO:0000256" key="2">
    <source>
        <dbReference type="ARBA" id="ARBA00004286"/>
    </source>
</evidence>
<keyword evidence="3" id="KW-0158">Chromosome</keyword>
<dbReference type="Gene3D" id="3.30.420.10">
    <property type="entry name" value="Ribonuclease H-like superfamily/Ribonuclease H"/>
    <property type="match status" value="1"/>
</dbReference>
<reference evidence="12" key="2">
    <citation type="submission" date="2025-08" db="UniProtKB">
        <authorList>
            <consortium name="Ensembl"/>
        </authorList>
    </citation>
    <scope>IDENTIFICATION</scope>
</reference>
<dbReference type="Pfam" id="PF25220">
    <property type="entry name" value="Sororin_C"/>
    <property type="match status" value="1"/>
</dbReference>
<dbReference type="GO" id="GO:0005634">
    <property type="term" value="C:nucleus"/>
    <property type="evidence" value="ECO:0007669"/>
    <property type="project" value="UniProtKB-SubCell"/>
</dbReference>
<evidence type="ECO:0000313" key="13">
    <source>
        <dbReference type="Proteomes" id="UP000694402"/>
    </source>
</evidence>
<evidence type="ECO:0000256" key="4">
    <source>
        <dbReference type="ARBA" id="ARBA00022618"/>
    </source>
</evidence>
<dbReference type="PANTHER" id="PTHR31092">
    <property type="entry name" value="SORORIN"/>
    <property type="match status" value="1"/>
</dbReference>
<dbReference type="GO" id="GO:0003676">
    <property type="term" value="F:nucleic acid binding"/>
    <property type="evidence" value="ECO:0007669"/>
    <property type="project" value="InterPro"/>
</dbReference>
<dbReference type="InterPro" id="IPR036397">
    <property type="entry name" value="RNaseH_sf"/>
</dbReference>
<protein>
    <submittedName>
        <fullName evidence="12">Cell division cycle associated 5</fullName>
    </submittedName>
</protein>
<evidence type="ECO:0000256" key="6">
    <source>
        <dbReference type="ARBA" id="ARBA00023242"/>
    </source>
</evidence>
<dbReference type="GO" id="GO:0005694">
    <property type="term" value="C:chromosome"/>
    <property type="evidence" value="ECO:0007669"/>
    <property type="project" value="UniProtKB-SubCell"/>
</dbReference>
<keyword evidence="5" id="KW-0498">Mitosis</keyword>
<dbReference type="AlphaFoldDB" id="A0AAZ3QL47"/>
<dbReference type="Proteomes" id="UP000694402">
    <property type="component" value="Unassembled WGS sequence"/>
</dbReference>
<dbReference type="InterPro" id="IPR018605">
    <property type="entry name" value="Sororin"/>
</dbReference>
<evidence type="ECO:0000256" key="5">
    <source>
        <dbReference type="ARBA" id="ARBA00022776"/>
    </source>
</evidence>
<evidence type="ECO:0000259" key="11">
    <source>
        <dbReference type="Pfam" id="PF25220"/>
    </source>
</evidence>
<reference evidence="13" key="1">
    <citation type="journal article" date="2018" name="PLoS ONE">
        <title>Chinook salmon (Oncorhynchus tshawytscha) genome and transcriptome.</title>
        <authorList>
            <person name="Christensen K.A."/>
            <person name="Leong J.S."/>
            <person name="Sakhrani D."/>
            <person name="Biagi C.A."/>
            <person name="Minkley D.R."/>
            <person name="Withler R.E."/>
            <person name="Rondeau E.B."/>
            <person name="Koop B.F."/>
            <person name="Devlin R.H."/>
        </authorList>
    </citation>
    <scope>NUCLEOTIDE SEQUENCE [LARGE SCALE GENOMIC DNA]</scope>
</reference>
<feature type="domain" description="Sororin-like middle region" evidence="10">
    <location>
        <begin position="111"/>
        <end position="247"/>
    </location>
</feature>
<comment type="subcellular location">
    <subcellularLocation>
        <location evidence="2">Chromosome</location>
    </subcellularLocation>
    <subcellularLocation>
        <location evidence="1">Nucleus</location>
    </subcellularLocation>
</comment>
<dbReference type="GO" id="GO:0007064">
    <property type="term" value="P:mitotic sister chromatid cohesion"/>
    <property type="evidence" value="ECO:0007669"/>
    <property type="project" value="TreeGrafter"/>
</dbReference>
<evidence type="ECO:0000259" key="10">
    <source>
        <dbReference type="Pfam" id="PF09666"/>
    </source>
</evidence>
<comment type="similarity">
    <text evidence="8">Belongs to the sororin family.</text>
</comment>
<gene>
    <name evidence="12" type="primary">LOC112228832</name>
</gene>
<keyword evidence="6" id="KW-0539">Nucleus</keyword>
<dbReference type="Pfam" id="PF09666">
    <property type="entry name" value="Sororin_middle"/>
    <property type="match status" value="1"/>
</dbReference>
<dbReference type="GO" id="GO:0031536">
    <property type="term" value="P:positive regulation of exit from mitosis"/>
    <property type="evidence" value="ECO:0007669"/>
    <property type="project" value="TreeGrafter"/>
</dbReference>
<keyword evidence="4" id="KW-0132">Cell division</keyword>
<organism evidence="12 13">
    <name type="scientific">Oncorhynchus tshawytscha</name>
    <name type="common">Chinook salmon</name>
    <name type="synonym">Salmo tshawytscha</name>
    <dbReference type="NCBI Taxonomy" id="74940"/>
    <lineage>
        <taxon>Eukaryota</taxon>
        <taxon>Metazoa</taxon>
        <taxon>Chordata</taxon>
        <taxon>Craniata</taxon>
        <taxon>Vertebrata</taxon>
        <taxon>Euteleostomi</taxon>
        <taxon>Actinopterygii</taxon>
        <taxon>Neopterygii</taxon>
        <taxon>Teleostei</taxon>
        <taxon>Protacanthopterygii</taxon>
        <taxon>Salmoniformes</taxon>
        <taxon>Salmonidae</taxon>
        <taxon>Salmoninae</taxon>
        <taxon>Oncorhynchus</taxon>
    </lineage>
</organism>
<dbReference type="InterPro" id="IPR057261">
    <property type="entry name" value="Sororin-like_M"/>
</dbReference>
<dbReference type="GeneTree" id="ENSGT00390000010028"/>
<dbReference type="InterPro" id="IPR057337">
    <property type="entry name" value="Sororin_C"/>
</dbReference>
<accession>A0AAZ3QL47</accession>
<evidence type="ECO:0000256" key="7">
    <source>
        <dbReference type="ARBA" id="ARBA00023306"/>
    </source>
</evidence>
<dbReference type="GO" id="GO:0007080">
    <property type="term" value="P:mitotic metaphase chromosome alignment"/>
    <property type="evidence" value="ECO:0007669"/>
    <property type="project" value="TreeGrafter"/>
</dbReference>
<evidence type="ECO:0000256" key="9">
    <source>
        <dbReference type="SAM" id="MobiDB-lite"/>
    </source>
</evidence>
<evidence type="ECO:0000256" key="1">
    <source>
        <dbReference type="ARBA" id="ARBA00004123"/>
    </source>
</evidence>
<evidence type="ECO:0000256" key="3">
    <source>
        <dbReference type="ARBA" id="ARBA00022454"/>
    </source>
</evidence>
<keyword evidence="7" id="KW-0131">Cell cycle</keyword>